<dbReference type="AlphaFoldDB" id="A0A5K1VNU0"/>
<evidence type="ECO:0000313" key="8">
    <source>
        <dbReference type="EMBL" id="GAT94120.1"/>
    </source>
</evidence>
<dbReference type="Pfam" id="PF00334">
    <property type="entry name" value="NDK"/>
    <property type="match status" value="1"/>
</dbReference>
<keyword evidence="4" id="KW-0808">Transferase</keyword>
<dbReference type="FunFam" id="3.30.70.141:FF:000023">
    <property type="entry name" value="Nucleoside diphosphate kinase, putative"/>
    <property type="match status" value="1"/>
</dbReference>
<feature type="binding site" evidence="6">
    <location>
        <position position="109"/>
    </location>
    <ligand>
        <name>ATP</name>
        <dbReference type="ChEBI" id="CHEBI:30616"/>
    </ligand>
</feature>
<reference evidence="8 9" key="1">
    <citation type="submission" date="2016-05" db="EMBL/GenBank/DDBJ databases">
        <title>First whole genome sequencing of Entamoeba histolytica HM1:IMSS-clone-6.</title>
        <authorList>
            <person name="Mukherjee Avik.K."/>
            <person name="Izumyama S."/>
            <person name="Nakada-Tsukui K."/>
            <person name="Nozaki T."/>
        </authorList>
    </citation>
    <scope>NUCLEOTIDE SEQUENCE [LARGE SCALE GENOMIC DNA]</scope>
    <source>
        <strain evidence="8 9">HM1:IMSS clone 6</strain>
    </source>
</reference>
<name>A0A5K1VNU0_ENTHI</name>
<dbReference type="EMBL" id="BDEQ01000001">
    <property type="protein sequence ID" value="GAT94120.1"/>
    <property type="molecule type" value="Genomic_DNA"/>
</dbReference>
<proteinExistence type="inferred from homology"/>
<dbReference type="VEuPathDB" id="AmoebaDB:KM1_107790"/>
<dbReference type="VEuPathDB" id="AmoebaDB:EHI7A_056210"/>
<dbReference type="SUPFAM" id="SSF54919">
    <property type="entry name" value="Nucleoside diphosphate kinase, NDK"/>
    <property type="match status" value="1"/>
</dbReference>
<keyword evidence="5 8" id="KW-0418">Kinase</keyword>
<feature type="binding site" evidence="6">
    <location>
        <position position="11"/>
    </location>
    <ligand>
        <name>ATP</name>
        <dbReference type="ChEBI" id="CHEBI:30616"/>
    </ligand>
</feature>
<dbReference type="VEuPathDB" id="AmoebaDB:EHI5A_088030"/>
<dbReference type="EC" id="2.7.4.6" evidence="3"/>
<dbReference type="VEuPathDB" id="AmoebaDB:EHI8A_056800"/>
<comment type="caution">
    <text evidence="8">The sequence shown here is derived from an EMBL/GenBank/DDBJ whole genome shotgun (WGS) entry which is preliminary data.</text>
</comment>
<dbReference type="VEuPathDB" id="AmoebaDB:EHI_104360"/>
<dbReference type="InterPro" id="IPR034907">
    <property type="entry name" value="NDK-like_dom"/>
</dbReference>
<dbReference type="GO" id="GO:0004550">
    <property type="term" value="F:nucleoside diphosphate kinase activity"/>
    <property type="evidence" value="ECO:0007669"/>
    <property type="project" value="UniProtKB-EC"/>
</dbReference>
<dbReference type="InterPro" id="IPR036850">
    <property type="entry name" value="NDK-like_dom_sf"/>
</dbReference>
<evidence type="ECO:0000256" key="1">
    <source>
        <dbReference type="ARBA" id="ARBA00001946"/>
    </source>
</evidence>
<gene>
    <name evidence="8" type="ORF">CL6EHI_104360</name>
</gene>
<feature type="domain" description="Nucleoside diphosphate kinase-like" evidence="7">
    <location>
        <begin position="3"/>
        <end position="145"/>
    </location>
</feature>
<accession>A0A5K1VNU0</accession>
<dbReference type="Proteomes" id="UP000078387">
    <property type="component" value="Unassembled WGS sequence"/>
</dbReference>
<organism evidence="8 9">
    <name type="scientific">Entamoeba histolytica</name>
    <dbReference type="NCBI Taxonomy" id="5759"/>
    <lineage>
        <taxon>Eukaryota</taxon>
        <taxon>Amoebozoa</taxon>
        <taxon>Evosea</taxon>
        <taxon>Archamoebae</taxon>
        <taxon>Mastigamoebida</taxon>
        <taxon>Entamoebidae</taxon>
        <taxon>Entamoeba</taxon>
    </lineage>
</organism>
<comment type="similarity">
    <text evidence="2 6">Belongs to the NDK family.</text>
</comment>
<feature type="binding site" evidence="6">
    <location>
        <position position="97"/>
    </location>
    <ligand>
        <name>ATP</name>
        <dbReference type="ChEBI" id="CHEBI:30616"/>
    </ligand>
</feature>
<dbReference type="PROSITE" id="PS51374">
    <property type="entry name" value="NDPK_LIKE"/>
    <property type="match status" value="1"/>
</dbReference>
<evidence type="ECO:0000259" key="7">
    <source>
        <dbReference type="SMART" id="SM00562"/>
    </source>
</evidence>
<dbReference type="Gene3D" id="3.30.70.141">
    <property type="entry name" value="Nucleoside diphosphate kinase-like domain"/>
    <property type="match status" value="1"/>
</dbReference>
<dbReference type="CDD" id="cd04413">
    <property type="entry name" value="NDPk_I"/>
    <property type="match status" value="1"/>
</dbReference>
<feature type="binding site" evidence="6">
    <location>
        <position position="91"/>
    </location>
    <ligand>
        <name>ATP</name>
        <dbReference type="ChEBI" id="CHEBI:30616"/>
    </ligand>
</feature>
<sequence>MSVERALVLAKPDAVCIRQAPITAVETLLKSINGGKLLCFEHHVVPTELAEQHYEEHKGKGFFPKLLNFICNPNGVIVMVFEGVNAVKTIREVFGPTFVEKAIQVECLRGKFGSCGGINCFHSSDSAESGARETKLWVDYFKIELNEEKAKKAFDEYKAKYDGKYKCDVSKVRDIVKKIRADSEEYVNAMKELSDCDDFLIKQLLASIILN</sequence>
<evidence type="ECO:0000256" key="6">
    <source>
        <dbReference type="PROSITE-ProRule" id="PRU00706"/>
    </source>
</evidence>
<dbReference type="OMA" id="QHYGEHK"/>
<evidence type="ECO:0000256" key="2">
    <source>
        <dbReference type="ARBA" id="ARBA00008142"/>
    </source>
</evidence>
<comment type="cofactor">
    <cofactor evidence="1">
        <name>Mg(2+)</name>
        <dbReference type="ChEBI" id="CHEBI:18420"/>
    </cofactor>
</comment>
<evidence type="ECO:0000256" key="5">
    <source>
        <dbReference type="ARBA" id="ARBA00022777"/>
    </source>
</evidence>
<dbReference type="PANTHER" id="PTHR11349">
    <property type="entry name" value="NUCLEOSIDE DIPHOSPHATE KINASE"/>
    <property type="match status" value="1"/>
</dbReference>
<evidence type="ECO:0000313" key="9">
    <source>
        <dbReference type="Proteomes" id="UP000078387"/>
    </source>
</evidence>
<evidence type="ECO:0000256" key="4">
    <source>
        <dbReference type="ARBA" id="ARBA00022679"/>
    </source>
</evidence>
<feature type="active site" description="Pros-phosphohistidine intermediate" evidence="6">
    <location>
        <position position="122"/>
    </location>
</feature>
<dbReference type="SMART" id="SM00562">
    <property type="entry name" value="NDK"/>
    <property type="match status" value="1"/>
</dbReference>
<protein>
    <recommendedName>
        <fullName evidence="3">nucleoside-diphosphate kinase</fullName>
        <ecNumber evidence="3">2.7.4.6</ecNumber>
    </recommendedName>
</protein>
<feature type="binding site" evidence="6">
    <location>
        <position position="62"/>
    </location>
    <ligand>
        <name>ATP</name>
        <dbReference type="ChEBI" id="CHEBI:30616"/>
    </ligand>
</feature>
<feature type="binding site" evidence="6">
    <location>
        <position position="119"/>
    </location>
    <ligand>
        <name>ATP</name>
        <dbReference type="ChEBI" id="CHEBI:30616"/>
    </ligand>
</feature>
<evidence type="ECO:0000256" key="3">
    <source>
        <dbReference type="ARBA" id="ARBA00012966"/>
    </source>
</evidence>